<reference evidence="2 3" key="1">
    <citation type="submission" date="2024-10" db="EMBL/GenBank/DDBJ databases">
        <title>The Natural Products Discovery Center: Release of the First 8490 Sequenced Strains for Exploring Actinobacteria Biosynthetic Diversity.</title>
        <authorList>
            <person name="Kalkreuter E."/>
            <person name="Kautsar S.A."/>
            <person name="Yang D."/>
            <person name="Bader C.D."/>
            <person name="Teijaro C.N."/>
            <person name="Fluegel L."/>
            <person name="Davis C.M."/>
            <person name="Simpson J.R."/>
            <person name="Lauterbach L."/>
            <person name="Steele A.D."/>
            <person name="Gui C."/>
            <person name="Meng S."/>
            <person name="Li G."/>
            <person name="Viehrig K."/>
            <person name="Ye F."/>
            <person name="Su P."/>
            <person name="Kiefer A.F."/>
            <person name="Nichols A."/>
            <person name="Cepeda A.J."/>
            <person name="Yan W."/>
            <person name="Fan B."/>
            <person name="Jiang Y."/>
            <person name="Adhikari A."/>
            <person name="Zheng C.-J."/>
            <person name="Schuster L."/>
            <person name="Cowan T.M."/>
            <person name="Smanski M.J."/>
            <person name="Chevrette M.G."/>
            <person name="De Carvalho L.P.S."/>
            <person name="Shen B."/>
        </authorList>
    </citation>
    <scope>NUCLEOTIDE SEQUENCE [LARGE SCALE GENOMIC DNA]</scope>
    <source>
        <strain evidence="2 3">NPDC050545</strain>
    </source>
</reference>
<name>A0ABW7Z2F6_9ACTN</name>
<accession>A0ABW7Z2F6</accession>
<evidence type="ECO:0000313" key="3">
    <source>
        <dbReference type="Proteomes" id="UP001612741"/>
    </source>
</evidence>
<gene>
    <name evidence="2" type="ORF">ACIBG2_33605</name>
</gene>
<feature type="signal peptide" evidence="1">
    <location>
        <begin position="1"/>
        <end position="23"/>
    </location>
</feature>
<keyword evidence="1" id="KW-0732">Signal</keyword>
<dbReference type="EMBL" id="JBITGY010000009">
    <property type="protein sequence ID" value="MFI6502356.1"/>
    <property type="molecule type" value="Genomic_DNA"/>
</dbReference>
<feature type="chain" id="PRO_5047228372" evidence="1">
    <location>
        <begin position="24"/>
        <end position="165"/>
    </location>
</feature>
<comment type="caution">
    <text evidence="2">The sequence shown here is derived from an EMBL/GenBank/DDBJ whole genome shotgun (WGS) entry which is preliminary data.</text>
</comment>
<proteinExistence type="predicted"/>
<keyword evidence="3" id="KW-1185">Reference proteome</keyword>
<evidence type="ECO:0000256" key="1">
    <source>
        <dbReference type="SAM" id="SignalP"/>
    </source>
</evidence>
<protein>
    <submittedName>
        <fullName evidence="2">Uncharacterized protein</fullName>
    </submittedName>
</protein>
<evidence type="ECO:0000313" key="2">
    <source>
        <dbReference type="EMBL" id="MFI6502356.1"/>
    </source>
</evidence>
<organism evidence="2 3">
    <name type="scientific">Nonomuraea typhae</name>
    <dbReference type="NCBI Taxonomy" id="2603600"/>
    <lineage>
        <taxon>Bacteria</taxon>
        <taxon>Bacillati</taxon>
        <taxon>Actinomycetota</taxon>
        <taxon>Actinomycetes</taxon>
        <taxon>Streptosporangiales</taxon>
        <taxon>Streptosporangiaceae</taxon>
        <taxon>Nonomuraea</taxon>
    </lineage>
</organism>
<dbReference type="Proteomes" id="UP001612741">
    <property type="component" value="Unassembled WGS sequence"/>
</dbReference>
<sequence length="165" mass="17051">MKKTFAAVFAAGAVLVAGTPALAQSAQAPALGPYGYGAVKLGMSAKQAKATGKVVHKSGGGRDACSTWDLKSHPTGKDAGGLFLSKRRGVAVIFAGKGMKTPEGIGLGATMKQIKKAYPKVNTRTEGNPSVRVPGNSKAYYMFGVNKHGRLEELALALNNQDCVS</sequence>
<dbReference type="RefSeq" id="WP_397087558.1">
    <property type="nucleotide sequence ID" value="NZ_JBITGY010000009.1"/>
</dbReference>